<keyword evidence="2" id="KW-0732">Signal</keyword>
<organism evidence="3 4">
    <name type="scientific">Fragilariopsis cylindrus CCMP1102</name>
    <dbReference type="NCBI Taxonomy" id="635003"/>
    <lineage>
        <taxon>Eukaryota</taxon>
        <taxon>Sar</taxon>
        <taxon>Stramenopiles</taxon>
        <taxon>Ochrophyta</taxon>
        <taxon>Bacillariophyta</taxon>
        <taxon>Bacillariophyceae</taxon>
        <taxon>Bacillariophycidae</taxon>
        <taxon>Bacillariales</taxon>
        <taxon>Bacillariaceae</taxon>
        <taxon>Fragilariopsis</taxon>
    </lineage>
</organism>
<sequence length="195" mass="21548">MNESGQNAFLQLCFLLLQGKIGSAVDDNRIELGQGSNVQSIRDTTSDENALLESVCDKSKIPLLGIRFGKVPKLASKILSLLVFHHSNRTLGISLKRLLSGKNKTMNIPSTSTSTSVQSNKATIDTGQMNREREIAAPCEYQLLTVLIQEIDRYHESHESQPPQSTKPQKLTDNSSDNSGWSKNKLAKRLVNEVL</sequence>
<accession>A0A1E7EX48</accession>
<name>A0A1E7EX48_9STRA</name>
<feature type="signal peptide" evidence="2">
    <location>
        <begin position="1"/>
        <end position="24"/>
    </location>
</feature>
<evidence type="ECO:0000313" key="3">
    <source>
        <dbReference type="EMBL" id="OEU10093.1"/>
    </source>
</evidence>
<gene>
    <name evidence="3" type="ORF">FRACYDRAFT_247705</name>
</gene>
<feature type="chain" id="PRO_5009192337" evidence="2">
    <location>
        <begin position="25"/>
        <end position="195"/>
    </location>
</feature>
<feature type="compositionally biased region" description="Polar residues" evidence="1">
    <location>
        <begin position="160"/>
        <end position="182"/>
    </location>
</feature>
<feature type="region of interest" description="Disordered" evidence="1">
    <location>
        <begin position="155"/>
        <end position="184"/>
    </location>
</feature>
<reference evidence="3 4" key="1">
    <citation type="submission" date="2016-09" db="EMBL/GenBank/DDBJ databases">
        <title>Extensive genetic diversity and differential bi-allelic expression allows diatom success in the polar Southern Ocean.</title>
        <authorList>
            <consortium name="DOE Joint Genome Institute"/>
            <person name="Mock T."/>
            <person name="Otillar R.P."/>
            <person name="Strauss J."/>
            <person name="Dupont C."/>
            <person name="Frickenhaus S."/>
            <person name="Maumus F."/>
            <person name="Mcmullan M."/>
            <person name="Sanges R."/>
            <person name="Schmutz J."/>
            <person name="Toseland A."/>
            <person name="Valas R."/>
            <person name="Veluchamy A."/>
            <person name="Ward B.J."/>
            <person name="Allen A."/>
            <person name="Barry K."/>
            <person name="Falciatore A."/>
            <person name="Ferrante M."/>
            <person name="Fortunato A.E."/>
            <person name="Gloeckner G."/>
            <person name="Gruber A."/>
            <person name="Hipkin R."/>
            <person name="Janech M."/>
            <person name="Kroth P."/>
            <person name="Leese F."/>
            <person name="Lindquist E."/>
            <person name="Lyon B.R."/>
            <person name="Martin J."/>
            <person name="Mayer C."/>
            <person name="Parker M."/>
            <person name="Quesneville H."/>
            <person name="Raymond J."/>
            <person name="Uhlig C."/>
            <person name="Valentin K.U."/>
            <person name="Worden A.Z."/>
            <person name="Armbrust E.V."/>
            <person name="Bowler C."/>
            <person name="Green B."/>
            <person name="Moulton V."/>
            <person name="Van Oosterhout C."/>
            <person name="Grigoriev I."/>
        </authorList>
    </citation>
    <scope>NUCLEOTIDE SEQUENCE [LARGE SCALE GENOMIC DNA]</scope>
    <source>
        <strain evidence="3 4">CCMP1102</strain>
    </source>
</reference>
<keyword evidence="4" id="KW-1185">Reference proteome</keyword>
<proteinExistence type="predicted"/>
<evidence type="ECO:0000256" key="1">
    <source>
        <dbReference type="SAM" id="MobiDB-lite"/>
    </source>
</evidence>
<evidence type="ECO:0000313" key="4">
    <source>
        <dbReference type="Proteomes" id="UP000095751"/>
    </source>
</evidence>
<dbReference type="AlphaFoldDB" id="A0A1E7EX48"/>
<protein>
    <submittedName>
        <fullName evidence="3">Uncharacterized protein</fullName>
    </submittedName>
</protein>
<dbReference type="Proteomes" id="UP000095751">
    <property type="component" value="Unassembled WGS sequence"/>
</dbReference>
<evidence type="ECO:0000256" key="2">
    <source>
        <dbReference type="SAM" id="SignalP"/>
    </source>
</evidence>
<dbReference type="InParanoid" id="A0A1E7EX48"/>
<dbReference type="EMBL" id="KV784373">
    <property type="protein sequence ID" value="OEU10093.1"/>
    <property type="molecule type" value="Genomic_DNA"/>
</dbReference>
<dbReference type="KEGG" id="fcy:FRACYDRAFT_247705"/>